<evidence type="ECO:0000313" key="5">
    <source>
        <dbReference type="Proteomes" id="UP001268542"/>
    </source>
</evidence>
<name>A0ABU3PT47_9ACTN</name>
<evidence type="ECO:0000259" key="2">
    <source>
        <dbReference type="Pfam" id="PF00144"/>
    </source>
</evidence>
<dbReference type="SUPFAM" id="SSF56601">
    <property type="entry name" value="beta-lactamase/transpeptidase-like"/>
    <property type="match status" value="1"/>
</dbReference>
<protein>
    <submittedName>
        <fullName evidence="4">Serine hydrolase domain-containing protein</fullName>
        <ecNumber evidence="4">3.1.1.103</ecNumber>
    </submittedName>
</protein>
<dbReference type="PANTHER" id="PTHR46825">
    <property type="entry name" value="D-ALANYL-D-ALANINE-CARBOXYPEPTIDASE/ENDOPEPTIDASE AMPH"/>
    <property type="match status" value="1"/>
</dbReference>
<dbReference type="PANTHER" id="PTHR46825:SF7">
    <property type="entry name" value="D-ALANYL-D-ALANINE CARBOXYPEPTIDASE"/>
    <property type="match status" value="1"/>
</dbReference>
<dbReference type="GO" id="GO:0016787">
    <property type="term" value="F:hydrolase activity"/>
    <property type="evidence" value="ECO:0007669"/>
    <property type="project" value="UniProtKB-KW"/>
</dbReference>
<dbReference type="Proteomes" id="UP001268542">
    <property type="component" value="Unassembled WGS sequence"/>
</dbReference>
<reference evidence="4 5" key="1">
    <citation type="submission" date="2023-08" db="EMBL/GenBank/DDBJ databases">
        <title>Nocardioides seae sp. nov., a bacterium isolated from a soil.</title>
        <authorList>
            <person name="Wang X."/>
        </authorList>
    </citation>
    <scope>NUCLEOTIDE SEQUENCE [LARGE SCALE GENOMIC DNA]</scope>
    <source>
        <strain evidence="4 5">YZH12</strain>
    </source>
</reference>
<gene>
    <name evidence="4" type="ORF">RDV89_04880</name>
</gene>
<dbReference type="InterPro" id="IPR050491">
    <property type="entry name" value="AmpC-like"/>
</dbReference>
<organism evidence="4 5">
    <name type="scientific">Nocardioides imazamoxiresistens</name>
    <dbReference type="NCBI Taxonomy" id="3231893"/>
    <lineage>
        <taxon>Bacteria</taxon>
        <taxon>Bacillati</taxon>
        <taxon>Actinomycetota</taxon>
        <taxon>Actinomycetes</taxon>
        <taxon>Propionibacteriales</taxon>
        <taxon>Nocardioidaceae</taxon>
        <taxon>Nocardioides</taxon>
    </lineage>
</organism>
<dbReference type="InterPro" id="IPR012338">
    <property type="entry name" value="Beta-lactam/transpept-like"/>
</dbReference>
<dbReference type="EC" id="3.1.1.103" evidence="4"/>
<keyword evidence="4" id="KW-0378">Hydrolase</keyword>
<proteinExistence type="predicted"/>
<dbReference type="EMBL" id="JAVYII010000002">
    <property type="protein sequence ID" value="MDT9592388.1"/>
    <property type="molecule type" value="Genomic_DNA"/>
</dbReference>
<sequence>MSAETGADTGAVLPSTARALLHEVATAQVAARAPSLVAGVVRDGALVWSGGWGDVPGPVDDTQYRIGSITKTLTAVTVLQAVRDGLVDLEDRAATVVPELAEHGHGEVRLRPLLAHTSGLASEPTGEWWERTPGTGFAALLAANPGGPGAASVLPPGQQFHYTNLAYAILGEVVARLRGRPWWDVVRADVLEPLGMRRTTYLPVTPWSTGWSVHPYEGTLTPEPATDTGAMAPAGQAWSTVADLARYAAFLAAGDDAVLPSPWLDLASHPVGGTRHARLSAAHGLGLQLLRGGSGVLRGHLGSMPGFQAACLVDAPRRTGAVLLASSTTGTATAEVATRLLDVLAEREPTLPRPWRPAPRDLPAPVRDVVGVWHWGNTPYVVAVEGDDQQVVVRRGAAAVHRFAVVDGALVGVAGYHEGETLHVRRRPDGSVSHLEVSTFVWTRTPYDPDAPAPGGHPDAGASHS</sequence>
<dbReference type="InterPro" id="IPR001466">
    <property type="entry name" value="Beta-lactam-related"/>
</dbReference>
<feature type="domain" description="Beta-lactamase-related" evidence="2">
    <location>
        <begin position="28"/>
        <end position="342"/>
    </location>
</feature>
<feature type="region of interest" description="Disordered" evidence="1">
    <location>
        <begin position="446"/>
        <end position="465"/>
    </location>
</feature>
<keyword evidence="5" id="KW-1185">Reference proteome</keyword>
<dbReference type="Pfam" id="PF24491">
    <property type="entry name" value="DUF7586"/>
    <property type="match status" value="1"/>
</dbReference>
<evidence type="ECO:0000256" key="1">
    <source>
        <dbReference type="SAM" id="MobiDB-lite"/>
    </source>
</evidence>
<evidence type="ECO:0000259" key="3">
    <source>
        <dbReference type="Pfam" id="PF24491"/>
    </source>
</evidence>
<dbReference type="Pfam" id="PF00144">
    <property type="entry name" value="Beta-lactamase"/>
    <property type="match status" value="1"/>
</dbReference>
<feature type="domain" description="DUF7586" evidence="3">
    <location>
        <begin position="363"/>
        <end position="444"/>
    </location>
</feature>
<evidence type="ECO:0000313" key="4">
    <source>
        <dbReference type="EMBL" id="MDT9592388.1"/>
    </source>
</evidence>
<feature type="compositionally biased region" description="Low complexity" evidence="1">
    <location>
        <begin position="448"/>
        <end position="465"/>
    </location>
</feature>
<dbReference type="RefSeq" id="WP_315731819.1">
    <property type="nucleotide sequence ID" value="NZ_JAVYII010000002.1"/>
</dbReference>
<accession>A0ABU3PT47</accession>
<dbReference type="Gene3D" id="3.40.710.10">
    <property type="entry name" value="DD-peptidase/beta-lactamase superfamily"/>
    <property type="match status" value="1"/>
</dbReference>
<comment type="caution">
    <text evidence="4">The sequence shown here is derived from an EMBL/GenBank/DDBJ whole genome shotgun (WGS) entry which is preliminary data.</text>
</comment>
<dbReference type="InterPro" id="IPR056008">
    <property type="entry name" value="DUF7586"/>
</dbReference>